<evidence type="ECO:0000313" key="12">
    <source>
        <dbReference type="Proteomes" id="UP000261620"/>
    </source>
</evidence>
<evidence type="ECO:0008006" key="13">
    <source>
        <dbReference type="Google" id="ProtNLM"/>
    </source>
</evidence>
<feature type="transmembrane region" description="Helical" evidence="9">
    <location>
        <begin position="164"/>
        <end position="187"/>
    </location>
</feature>
<evidence type="ECO:0000256" key="1">
    <source>
        <dbReference type="ARBA" id="ARBA00004479"/>
    </source>
</evidence>
<dbReference type="Ensembl" id="ENSMMOT00000008060.1">
    <property type="protein sequence ID" value="ENSMMOP00000007913.1"/>
    <property type="gene ID" value="ENSMMOG00000006150.1"/>
</dbReference>
<dbReference type="GO" id="GO:0050852">
    <property type="term" value="P:T cell receptor signaling pathway"/>
    <property type="evidence" value="ECO:0007669"/>
    <property type="project" value="TreeGrafter"/>
</dbReference>
<protein>
    <recommendedName>
        <fullName evidence="13">Immunoglobulin subtype domain-containing protein</fullName>
    </recommendedName>
</protein>
<organism evidence="11 12">
    <name type="scientific">Mola mola</name>
    <name type="common">Ocean sunfish</name>
    <name type="synonym">Tetraodon mola</name>
    <dbReference type="NCBI Taxonomy" id="94237"/>
    <lineage>
        <taxon>Eukaryota</taxon>
        <taxon>Metazoa</taxon>
        <taxon>Chordata</taxon>
        <taxon>Craniata</taxon>
        <taxon>Vertebrata</taxon>
        <taxon>Euteleostomi</taxon>
        <taxon>Actinopterygii</taxon>
        <taxon>Neopterygii</taxon>
        <taxon>Teleostei</taxon>
        <taxon>Neoteleostei</taxon>
        <taxon>Acanthomorphata</taxon>
        <taxon>Eupercaria</taxon>
        <taxon>Tetraodontiformes</taxon>
        <taxon>Molidae</taxon>
        <taxon>Mola</taxon>
    </lineage>
</organism>
<dbReference type="SUPFAM" id="SSF48726">
    <property type="entry name" value="Immunoglobulin"/>
    <property type="match status" value="1"/>
</dbReference>
<evidence type="ECO:0000256" key="7">
    <source>
        <dbReference type="ARBA" id="ARBA00023180"/>
    </source>
</evidence>
<dbReference type="InterPro" id="IPR013783">
    <property type="entry name" value="Ig-like_fold"/>
</dbReference>
<keyword evidence="5 9" id="KW-0472">Membrane</keyword>
<keyword evidence="7" id="KW-0325">Glycoprotein</keyword>
<dbReference type="InterPro" id="IPR040216">
    <property type="entry name" value="CTLA4/CD28"/>
</dbReference>
<evidence type="ECO:0000313" key="11">
    <source>
        <dbReference type="Ensembl" id="ENSMMOP00000007913.1"/>
    </source>
</evidence>
<dbReference type="PANTHER" id="PTHR11494">
    <property type="entry name" value="CYTOTOXIC T-LYMPHOCYTE PROTEIN"/>
    <property type="match status" value="1"/>
</dbReference>
<evidence type="ECO:0000256" key="4">
    <source>
        <dbReference type="ARBA" id="ARBA00022989"/>
    </source>
</evidence>
<comment type="subcellular location">
    <subcellularLocation>
        <location evidence="1">Membrane</location>
        <topology evidence="1">Single-pass type I membrane protein</topology>
    </subcellularLocation>
</comment>
<evidence type="ECO:0000256" key="8">
    <source>
        <dbReference type="ARBA" id="ARBA00023319"/>
    </source>
</evidence>
<keyword evidence="12" id="KW-1185">Reference proteome</keyword>
<feature type="chain" id="PRO_5018601013" description="Immunoglobulin subtype domain-containing protein" evidence="10">
    <location>
        <begin position="22"/>
        <end position="222"/>
    </location>
</feature>
<evidence type="ECO:0000256" key="2">
    <source>
        <dbReference type="ARBA" id="ARBA00022692"/>
    </source>
</evidence>
<dbReference type="InterPro" id="IPR036179">
    <property type="entry name" value="Ig-like_dom_sf"/>
</dbReference>
<evidence type="ECO:0000256" key="9">
    <source>
        <dbReference type="SAM" id="Phobius"/>
    </source>
</evidence>
<proteinExistence type="predicted"/>
<keyword evidence="8" id="KW-0393">Immunoglobulin domain</keyword>
<evidence type="ECO:0000256" key="5">
    <source>
        <dbReference type="ARBA" id="ARBA00023136"/>
    </source>
</evidence>
<dbReference type="AlphaFoldDB" id="A0A3Q3W1T3"/>
<name>A0A3Q3W1T3_MOLML</name>
<evidence type="ECO:0000256" key="6">
    <source>
        <dbReference type="ARBA" id="ARBA00023157"/>
    </source>
</evidence>
<keyword evidence="4 9" id="KW-1133">Transmembrane helix</keyword>
<dbReference type="OMA" id="QQWDVQC"/>
<dbReference type="Gene3D" id="2.60.40.10">
    <property type="entry name" value="Immunoglobulins"/>
    <property type="match status" value="1"/>
</dbReference>
<reference evidence="11" key="2">
    <citation type="submission" date="2025-09" db="UniProtKB">
        <authorList>
            <consortium name="Ensembl"/>
        </authorList>
    </citation>
    <scope>IDENTIFICATION</scope>
</reference>
<feature type="signal peptide" evidence="10">
    <location>
        <begin position="1"/>
        <end position="21"/>
    </location>
</feature>
<accession>A0A3Q3W1T3</accession>
<keyword evidence="6" id="KW-1015">Disulfide bond</keyword>
<sequence length="222" mass="25257">MNTRWMFMVLLGCRLLHASLSWRSCTCNEKLKNVCVSVGGNVSVPCPWSHAEQLKFNLLQDGRIIYMHRTCRNGGNAPDCEPNNTRMGVEVQENTENKSVSFLLTGVNASSHGIYRCEGIVMFPPPLVSVPSDLGILVLIRGHQCNNVCRNERTDGDKNCGFHWIWIIVLLSSYSIVATSGTVFFWVKLRRTDSQSDYMNTIPKPTRERRKKRVQISIPRHF</sequence>
<keyword evidence="2 9" id="KW-0812">Transmembrane</keyword>
<dbReference type="GO" id="GO:0009897">
    <property type="term" value="C:external side of plasma membrane"/>
    <property type="evidence" value="ECO:0007669"/>
    <property type="project" value="TreeGrafter"/>
</dbReference>
<dbReference type="PANTHER" id="PTHR11494:SF9">
    <property type="entry name" value="SI:DKEY-1H24.6"/>
    <property type="match status" value="1"/>
</dbReference>
<keyword evidence="3 10" id="KW-0732">Signal</keyword>
<evidence type="ECO:0000256" key="3">
    <source>
        <dbReference type="ARBA" id="ARBA00022729"/>
    </source>
</evidence>
<evidence type="ECO:0000256" key="10">
    <source>
        <dbReference type="SAM" id="SignalP"/>
    </source>
</evidence>
<reference evidence="11" key="1">
    <citation type="submission" date="2025-08" db="UniProtKB">
        <authorList>
            <consortium name="Ensembl"/>
        </authorList>
    </citation>
    <scope>IDENTIFICATION</scope>
</reference>
<dbReference type="GO" id="GO:0042129">
    <property type="term" value="P:regulation of T cell proliferation"/>
    <property type="evidence" value="ECO:0007669"/>
    <property type="project" value="InterPro"/>
</dbReference>
<dbReference type="Proteomes" id="UP000261620">
    <property type="component" value="Unplaced"/>
</dbReference>